<protein>
    <submittedName>
        <fullName evidence="4">Alpha/beta-hydrolase</fullName>
    </submittedName>
</protein>
<organism evidence="4 5">
    <name type="scientific">Rhizoclosmatium globosum</name>
    <dbReference type="NCBI Taxonomy" id="329046"/>
    <lineage>
        <taxon>Eukaryota</taxon>
        <taxon>Fungi</taxon>
        <taxon>Fungi incertae sedis</taxon>
        <taxon>Chytridiomycota</taxon>
        <taxon>Chytridiomycota incertae sedis</taxon>
        <taxon>Chytridiomycetes</taxon>
        <taxon>Chytridiales</taxon>
        <taxon>Chytriomycetaceae</taxon>
        <taxon>Rhizoclosmatium</taxon>
    </lineage>
</organism>
<dbReference type="Pfam" id="PF07859">
    <property type="entry name" value="Abhydrolase_3"/>
    <property type="match status" value="1"/>
</dbReference>
<gene>
    <name evidence="4" type="ORF">BCR33DRAFT_781582</name>
</gene>
<reference evidence="4 5" key="1">
    <citation type="submission" date="2016-07" db="EMBL/GenBank/DDBJ databases">
        <title>Pervasive Adenine N6-methylation of Active Genes in Fungi.</title>
        <authorList>
            <consortium name="DOE Joint Genome Institute"/>
            <person name="Mondo S.J."/>
            <person name="Dannebaum R.O."/>
            <person name="Kuo R.C."/>
            <person name="Labutti K."/>
            <person name="Haridas S."/>
            <person name="Kuo A."/>
            <person name="Salamov A."/>
            <person name="Ahrendt S.R."/>
            <person name="Lipzen A."/>
            <person name="Sullivan W."/>
            <person name="Andreopoulos W.B."/>
            <person name="Clum A."/>
            <person name="Lindquist E."/>
            <person name="Daum C."/>
            <person name="Ramamoorthy G.K."/>
            <person name="Gryganskyi A."/>
            <person name="Culley D."/>
            <person name="Magnuson J.K."/>
            <person name="James T.Y."/>
            <person name="O'Malley M.A."/>
            <person name="Stajich J.E."/>
            <person name="Spatafora J.W."/>
            <person name="Visel A."/>
            <person name="Grigoriev I.V."/>
        </authorList>
    </citation>
    <scope>NUCLEOTIDE SEQUENCE [LARGE SCALE GENOMIC DNA]</scope>
    <source>
        <strain evidence="4 5">JEL800</strain>
    </source>
</reference>
<dbReference type="STRING" id="329046.A0A1Y2CSN4"/>
<keyword evidence="1 4" id="KW-0378">Hydrolase</keyword>
<name>A0A1Y2CSN4_9FUNG</name>
<evidence type="ECO:0000259" key="3">
    <source>
        <dbReference type="Pfam" id="PF07859"/>
    </source>
</evidence>
<dbReference type="OrthoDB" id="408631at2759"/>
<dbReference type="InterPro" id="IPR050300">
    <property type="entry name" value="GDXG_lipolytic_enzyme"/>
</dbReference>
<evidence type="ECO:0000256" key="2">
    <source>
        <dbReference type="SAM" id="Phobius"/>
    </source>
</evidence>
<feature type="transmembrane region" description="Helical" evidence="2">
    <location>
        <begin position="43"/>
        <end position="67"/>
    </location>
</feature>
<dbReference type="PANTHER" id="PTHR48081">
    <property type="entry name" value="AB HYDROLASE SUPERFAMILY PROTEIN C4A8.06C"/>
    <property type="match status" value="1"/>
</dbReference>
<dbReference type="InterPro" id="IPR013094">
    <property type="entry name" value="AB_hydrolase_3"/>
</dbReference>
<dbReference type="AlphaFoldDB" id="A0A1Y2CSN4"/>
<sequence length="474" mass="52538">MLLLVLGSFFFASPRSIVPFYFNHVPPSPLPTKLLWKVAHACPLPLFFIIAAAFLLYRLLAAIFAILSGTSAIRPSWTISTRLIHSFVQSMTEVIPPQARHTYLLCRIFTTIPIPSFLVRARVETVNISMLDSSLWDKVWLFVAGTSCPVKYSNTEFIKGEWVMHYDVKPKSMEESHIVLYLHGGAHMMGSPGSHRGLISALSKSIKCPILAIDYTVSPEALFPTAIYQSLKAYQSLIQGPTATTKSIIPTSHVFFTNPSSSYTFKHSQITIIGDSSGGCLALQTLLLLPHTNLPPPSSVVFLSPHTDISMSQAIISPNLASDILAFDSVGYTYGKHLYTDFPITHPLVSPCFTTDFSALSGVKVLIQVGDAEILLGDSVRLFEGVKQRGGAGCEVEMQIWKDCFHVWQAFPGVAAKEAILKVGEFVRRERALDEGDSSGNMFSRFVHKNVKGWEQCVGEEGRRRRRLERAWSI</sequence>
<keyword evidence="5" id="KW-1185">Reference proteome</keyword>
<dbReference type="SUPFAM" id="SSF53474">
    <property type="entry name" value="alpha/beta-Hydrolases"/>
    <property type="match status" value="1"/>
</dbReference>
<dbReference type="PANTHER" id="PTHR48081:SF8">
    <property type="entry name" value="ALPHA_BETA HYDROLASE FOLD-3 DOMAIN-CONTAINING PROTEIN-RELATED"/>
    <property type="match status" value="1"/>
</dbReference>
<evidence type="ECO:0000313" key="5">
    <source>
        <dbReference type="Proteomes" id="UP000193642"/>
    </source>
</evidence>
<feature type="domain" description="Alpha/beta hydrolase fold-3" evidence="3">
    <location>
        <begin position="179"/>
        <end position="409"/>
    </location>
</feature>
<dbReference type="InterPro" id="IPR029058">
    <property type="entry name" value="AB_hydrolase_fold"/>
</dbReference>
<dbReference type="Proteomes" id="UP000193642">
    <property type="component" value="Unassembled WGS sequence"/>
</dbReference>
<accession>A0A1Y2CSN4</accession>
<evidence type="ECO:0000256" key="1">
    <source>
        <dbReference type="ARBA" id="ARBA00022801"/>
    </source>
</evidence>
<dbReference type="EMBL" id="MCGO01000008">
    <property type="protein sequence ID" value="ORY50080.1"/>
    <property type="molecule type" value="Genomic_DNA"/>
</dbReference>
<evidence type="ECO:0000313" key="4">
    <source>
        <dbReference type="EMBL" id="ORY50080.1"/>
    </source>
</evidence>
<keyword evidence="2" id="KW-1133">Transmembrane helix</keyword>
<keyword evidence="2" id="KW-0472">Membrane</keyword>
<proteinExistence type="predicted"/>
<keyword evidence="2" id="KW-0812">Transmembrane</keyword>
<dbReference type="Gene3D" id="3.40.50.1820">
    <property type="entry name" value="alpha/beta hydrolase"/>
    <property type="match status" value="1"/>
</dbReference>
<dbReference type="GO" id="GO:0016787">
    <property type="term" value="F:hydrolase activity"/>
    <property type="evidence" value="ECO:0007669"/>
    <property type="project" value="UniProtKB-KW"/>
</dbReference>
<comment type="caution">
    <text evidence="4">The sequence shown here is derived from an EMBL/GenBank/DDBJ whole genome shotgun (WGS) entry which is preliminary data.</text>
</comment>